<dbReference type="RefSeq" id="WP_013493793.1">
    <property type="nucleotide sequence ID" value="NC_014830.1"/>
</dbReference>
<keyword evidence="2" id="KW-1133">Transmembrane helix</keyword>
<dbReference type="eggNOG" id="ENOG50330XH">
    <property type="taxonomic scope" value="Bacteria"/>
</dbReference>
<evidence type="ECO:0000256" key="2">
    <source>
        <dbReference type="SAM" id="Phobius"/>
    </source>
</evidence>
<feature type="compositionally biased region" description="Low complexity" evidence="1">
    <location>
        <begin position="13"/>
        <end position="25"/>
    </location>
</feature>
<proteinExistence type="predicted"/>
<evidence type="ECO:0000256" key="1">
    <source>
        <dbReference type="SAM" id="MobiDB-lite"/>
    </source>
</evidence>
<feature type="transmembrane region" description="Helical" evidence="2">
    <location>
        <begin position="37"/>
        <end position="56"/>
    </location>
</feature>
<keyword evidence="4" id="KW-1185">Reference proteome</keyword>
<dbReference type="KEGG" id="ica:Intca_2990"/>
<dbReference type="Proteomes" id="UP000008914">
    <property type="component" value="Chromosome"/>
</dbReference>
<evidence type="ECO:0000313" key="4">
    <source>
        <dbReference type="Proteomes" id="UP000008914"/>
    </source>
</evidence>
<feature type="transmembrane region" description="Helical" evidence="2">
    <location>
        <begin position="98"/>
        <end position="124"/>
    </location>
</feature>
<name>E6SBF3_INTC7</name>
<accession>E6SBF3</accession>
<dbReference type="STRING" id="710696.Intca_2990"/>
<sequence>MPNATSQQEPSPTAEATGSGSESSSLSIRPKSLLRSAWATIRAGLGAALGILPHVMHHVGLLAGAALLTGALGNGILYGVGLLMSIPLLRRLRSRFRTVWAPVVGVAVFTGLFSLSAFVIGPAIGSGGADVPVEAPTPTVTTSDGHDVHH</sequence>
<gene>
    <name evidence="3" type="ordered locus">Intca_2990</name>
</gene>
<evidence type="ECO:0000313" key="3">
    <source>
        <dbReference type="EMBL" id="ADU49481.1"/>
    </source>
</evidence>
<dbReference type="HOGENOM" id="CLU_139743_0_0_11"/>
<feature type="compositionally biased region" description="Polar residues" evidence="1">
    <location>
        <begin position="1"/>
        <end position="11"/>
    </location>
</feature>
<feature type="region of interest" description="Disordered" evidence="1">
    <location>
        <begin position="1"/>
        <end position="27"/>
    </location>
</feature>
<dbReference type="EMBL" id="CP002343">
    <property type="protein sequence ID" value="ADU49481.1"/>
    <property type="molecule type" value="Genomic_DNA"/>
</dbReference>
<keyword evidence="2" id="KW-0812">Transmembrane</keyword>
<keyword evidence="2" id="KW-0472">Membrane</keyword>
<organism evidence="3 4">
    <name type="scientific">Intrasporangium calvum (strain ATCC 23552 / DSM 43043 / JCM 3097 / NBRC 12989 / NCIMB 10167 / NRRL B-3866 / 7 KIP)</name>
    <dbReference type="NCBI Taxonomy" id="710696"/>
    <lineage>
        <taxon>Bacteria</taxon>
        <taxon>Bacillati</taxon>
        <taxon>Actinomycetota</taxon>
        <taxon>Actinomycetes</taxon>
        <taxon>Micrococcales</taxon>
        <taxon>Intrasporangiaceae</taxon>
        <taxon>Intrasporangium</taxon>
    </lineage>
</organism>
<reference evidence="3 4" key="1">
    <citation type="journal article" date="2010" name="Stand. Genomic Sci.">
        <title>Complete genome sequence of Intrasporangium calvum type strain (7 KIP).</title>
        <authorList>
            <person name="Del Rio T.G."/>
            <person name="Chertkov O."/>
            <person name="Yasawong M."/>
            <person name="Lucas S."/>
            <person name="Deshpande S."/>
            <person name="Cheng J.F."/>
            <person name="Detter C."/>
            <person name="Tapia R."/>
            <person name="Han C."/>
            <person name="Goodwin L."/>
            <person name="Pitluck S."/>
            <person name="Liolios K."/>
            <person name="Ivanova N."/>
            <person name="Mavromatis K."/>
            <person name="Pati A."/>
            <person name="Chen A."/>
            <person name="Palaniappan K."/>
            <person name="Land M."/>
            <person name="Hauser L."/>
            <person name="Chang Y.J."/>
            <person name="Jeffries C.D."/>
            <person name="Rohde M."/>
            <person name="Pukall R."/>
            <person name="Sikorski J."/>
            <person name="Goker M."/>
            <person name="Woyke T."/>
            <person name="Bristow J."/>
            <person name="Eisen J.A."/>
            <person name="Markowitz V."/>
            <person name="Hugenholtz P."/>
            <person name="Kyrpides N.C."/>
            <person name="Klenk H.P."/>
            <person name="Lapidus A."/>
        </authorList>
    </citation>
    <scope>NUCLEOTIDE SEQUENCE [LARGE SCALE GENOMIC DNA]</scope>
    <source>
        <strain evidence="4">ATCC 23552 / DSM 43043 / JCM 3097 / NBRC 12989 / 7 KIP</strain>
    </source>
</reference>
<dbReference type="AlphaFoldDB" id="E6SBF3"/>
<protein>
    <submittedName>
        <fullName evidence="3">Uncharacterized protein</fullName>
    </submittedName>
</protein>
<feature type="transmembrane region" description="Helical" evidence="2">
    <location>
        <begin position="62"/>
        <end position="86"/>
    </location>
</feature>